<dbReference type="KEGG" id="hsn:DV733_06935"/>
<dbReference type="SMART" id="SM00606">
    <property type="entry name" value="CBD_IV"/>
    <property type="match status" value="1"/>
</dbReference>
<evidence type="ECO:0000313" key="4">
    <source>
        <dbReference type="Proteomes" id="UP000296706"/>
    </source>
</evidence>
<dbReference type="OrthoDB" id="8638at2157"/>
<protein>
    <recommendedName>
        <fullName evidence="2">CBM6 domain-containing protein</fullName>
    </recommendedName>
</protein>
<dbReference type="InterPro" id="IPR008979">
    <property type="entry name" value="Galactose-bd-like_sf"/>
</dbReference>
<keyword evidence="4" id="KW-1185">Reference proteome</keyword>
<accession>A0A4D6HBI3</accession>
<dbReference type="SUPFAM" id="SSF49785">
    <property type="entry name" value="Galactose-binding domain-like"/>
    <property type="match status" value="1"/>
</dbReference>
<evidence type="ECO:0000313" key="3">
    <source>
        <dbReference type="EMBL" id="QCC50995.1"/>
    </source>
</evidence>
<feature type="domain" description="CBM6" evidence="2">
    <location>
        <begin position="29"/>
        <end position="161"/>
    </location>
</feature>
<dbReference type="CDD" id="cd04080">
    <property type="entry name" value="CBM6_cellulase-like"/>
    <property type="match status" value="1"/>
</dbReference>
<sequence length="164" mass="17742">MGENDHVRLEEGGGFASMLATEAVHYLPGTIAAEAFDEHGLGGRDTRRPYDDGALTLGHHGDEGIHVAWLKSGEWLAYETEVDGAGVYELTARVAAAPAYGGGSFRVDCDGVDVGTVAFEPTDHWYDFRAVRIRVRLAAGERTLKIVAEEGGWSLDRITIERPA</sequence>
<evidence type="ECO:0000256" key="1">
    <source>
        <dbReference type="ARBA" id="ARBA00022729"/>
    </source>
</evidence>
<dbReference type="PROSITE" id="PS51175">
    <property type="entry name" value="CBM6"/>
    <property type="match status" value="1"/>
</dbReference>
<dbReference type="EMBL" id="CP031310">
    <property type="protein sequence ID" value="QCC50995.1"/>
    <property type="molecule type" value="Genomic_DNA"/>
</dbReference>
<dbReference type="GeneID" id="39847586"/>
<dbReference type="GO" id="GO:0030246">
    <property type="term" value="F:carbohydrate binding"/>
    <property type="evidence" value="ECO:0007669"/>
    <property type="project" value="InterPro"/>
</dbReference>
<dbReference type="AlphaFoldDB" id="A0A4D6HBI3"/>
<dbReference type="Gene3D" id="2.60.120.260">
    <property type="entry name" value="Galactose-binding domain-like"/>
    <property type="match status" value="1"/>
</dbReference>
<reference evidence="3 4" key="1">
    <citation type="journal article" date="2019" name="Nat. Commun.">
        <title>A new type of DNA phosphorothioation-based antiviral system in archaea.</title>
        <authorList>
            <person name="Xiong L."/>
            <person name="Liu S."/>
            <person name="Chen S."/>
            <person name="Xiao Y."/>
            <person name="Zhu B."/>
            <person name="Gao Y."/>
            <person name="Zhang Y."/>
            <person name="Chen B."/>
            <person name="Luo J."/>
            <person name="Deng Z."/>
            <person name="Chen X."/>
            <person name="Wang L."/>
            <person name="Chen S."/>
        </authorList>
    </citation>
    <scope>NUCLEOTIDE SEQUENCE [LARGE SCALE GENOMIC DNA]</scope>
    <source>
        <strain evidence="3 4">CBA1105</strain>
    </source>
</reference>
<gene>
    <name evidence="3" type="ORF">DV733_06935</name>
</gene>
<organism evidence="3 4">
    <name type="scientific">Halapricum salinum</name>
    <dbReference type="NCBI Taxonomy" id="1457250"/>
    <lineage>
        <taxon>Archaea</taxon>
        <taxon>Methanobacteriati</taxon>
        <taxon>Methanobacteriota</taxon>
        <taxon>Stenosarchaea group</taxon>
        <taxon>Halobacteria</taxon>
        <taxon>Halobacteriales</taxon>
        <taxon>Haloarculaceae</taxon>
        <taxon>Halapricum</taxon>
    </lineage>
</organism>
<proteinExistence type="predicted"/>
<dbReference type="InterPro" id="IPR006584">
    <property type="entry name" value="Cellulose-bd_IV"/>
</dbReference>
<name>A0A4D6HBI3_9EURY</name>
<dbReference type="STRING" id="1457250.GCA_000755225_00095"/>
<dbReference type="Proteomes" id="UP000296706">
    <property type="component" value="Chromosome"/>
</dbReference>
<keyword evidence="1" id="KW-0732">Signal</keyword>
<evidence type="ECO:0000259" key="2">
    <source>
        <dbReference type="PROSITE" id="PS51175"/>
    </source>
</evidence>
<dbReference type="InterPro" id="IPR005084">
    <property type="entry name" value="CBM6"/>
</dbReference>
<dbReference type="RefSeq" id="WP_049995452.1">
    <property type="nucleotide sequence ID" value="NZ_CP031310.1"/>
</dbReference>
<dbReference type="Pfam" id="PF03422">
    <property type="entry name" value="CBM_6"/>
    <property type="match status" value="1"/>
</dbReference>